<evidence type="ECO:0000256" key="1">
    <source>
        <dbReference type="SAM" id="SignalP"/>
    </source>
</evidence>
<keyword evidence="3" id="KW-1185">Reference proteome</keyword>
<sequence>MKNIFKLFSILLLLVLSCKTYAQLDTLSYIKQFEINKSQYINKPFSYLLTQMTQLQPKSHWADSFPQNKKIVKASIFNFCEMDYSFKNAVTLHIIWQDSFPKSEVKYYQNKNGFYFTNEEKAFYGNKIVKDIMVYK</sequence>
<proteinExistence type="predicted"/>
<evidence type="ECO:0000313" key="2">
    <source>
        <dbReference type="EMBL" id="MEC3875533.1"/>
    </source>
</evidence>
<name>A0ABU6HRK2_9FLAO</name>
<evidence type="ECO:0008006" key="4">
    <source>
        <dbReference type="Google" id="ProtNLM"/>
    </source>
</evidence>
<dbReference type="PROSITE" id="PS51257">
    <property type="entry name" value="PROKAR_LIPOPROTEIN"/>
    <property type="match status" value="1"/>
</dbReference>
<dbReference type="Proteomes" id="UP001348397">
    <property type="component" value="Unassembled WGS sequence"/>
</dbReference>
<feature type="chain" id="PRO_5045568793" description="Lipoprotein" evidence="1">
    <location>
        <begin position="23"/>
        <end position="136"/>
    </location>
</feature>
<feature type="signal peptide" evidence="1">
    <location>
        <begin position="1"/>
        <end position="22"/>
    </location>
</feature>
<comment type="caution">
    <text evidence="2">The sequence shown here is derived from an EMBL/GenBank/DDBJ whole genome shotgun (WGS) entry which is preliminary data.</text>
</comment>
<protein>
    <recommendedName>
        <fullName evidence="4">Lipoprotein</fullName>
    </recommendedName>
</protein>
<accession>A0ABU6HRK2</accession>
<reference evidence="2 3" key="1">
    <citation type="submission" date="2024-01" db="EMBL/GenBank/DDBJ databases">
        <title>Chryseobacterium sp. T9W2-O.</title>
        <authorList>
            <person name="Maltman C."/>
        </authorList>
    </citation>
    <scope>NUCLEOTIDE SEQUENCE [LARGE SCALE GENOMIC DNA]</scope>
    <source>
        <strain evidence="2 3">T9W2-O</strain>
    </source>
</reference>
<gene>
    <name evidence="2" type="ORF">SOP96_07420</name>
</gene>
<dbReference type="RefSeq" id="WP_326320352.1">
    <property type="nucleotide sequence ID" value="NZ_JAYLAA010000027.1"/>
</dbReference>
<organism evidence="2 3">
    <name type="scientific">Chryseobacterium salviniae</name>
    <dbReference type="NCBI Taxonomy" id="3101750"/>
    <lineage>
        <taxon>Bacteria</taxon>
        <taxon>Pseudomonadati</taxon>
        <taxon>Bacteroidota</taxon>
        <taxon>Flavobacteriia</taxon>
        <taxon>Flavobacteriales</taxon>
        <taxon>Weeksellaceae</taxon>
        <taxon>Chryseobacterium group</taxon>
        <taxon>Chryseobacterium</taxon>
    </lineage>
</organism>
<evidence type="ECO:0000313" key="3">
    <source>
        <dbReference type="Proteomes" id="UP001348397"/>
    </source>
</evidence>
<dbReference type="EMBL" id="JAYLAA010000027">
    <property type="protein sequence ID" value="MEC3875533.1"/>
    <property type="molecule type" value="Genomic_DNA"/>
</dbReference>
<keyword evidence="1" id="KW-0732">Signal</keyword>